<dbReference type="PROSITE" id="PS51297">
    <property type="entry name" value="K_BOX"/>
    <property type="match status" value="1"/>
</dbReference>
<proteinExistence type="predicted"/>
<dbReference type="GO" id="GO:0005634">
    <property type="term" value="C:nucleus"/>
    <property type="evidence" value="ECO:0007669"/>
    <property type="project" value="InterPro"/>
</dbReference>
<protein>
    <recommendedName>
        <fullName evidence="1">K-box domain-containing protein</fullName>
    </recommendedName>
</protein>
<dbReference type="AlphaFoldDB" id="A0A068VAI4"/>
<dbReference type="Proteomes" id="UP000295252">
    <property type="component" value="Chromosome XI"/>
</dbReference>
<name>A0A068VAI4_COFCA</name>
<dbReference type="InterPro" id="IPR002487">
    <property type="entry name" value="TF_Kbox"/>
</dbReference>
<keyword evidence="3" id="KW-1185">Reference proteome</keyword>
<feature type="domain" description="K-box" evidence="1">
    <location>
        <begin position="19"/>
        <end position="86"/>
    </location>
</feature>
<evidence type="ECO:0000313" key="3">
    <source>
        <dbReference type="Proteomes" id="UP000295252"/>
    </source>
</evidence>
<evidence type="ECO:0000313" key="2">
    <source>
        <dbReference type="EMBL" id="CDP17589.1"/>
    </source>
</evidence>
<evidence type="ECO:0000259" key="1">
    <source>
        <dbReference type="PROSITE" id="PS51297"/>
    </source>
</evidence>
<gene>
    <name evidence="2" type="ORF">GSCOC_T00005091001</name>
</gene>
<dbReference type="OrthoDB" id="1898716at2759"/>
<dbReference type="PhylomeDB" id="A0A068VAI4"/>
<dbReference type="Pfam" id="PF01486">
    <property type="entry name" value="K-box"/>
    <property type="match status" value="1"/>
</dbReference>
<sequence>MSERISSLYKHMSETDQHIPNFEEEFAILRKKKVELHEETKRKFLGDGLDSSSVDELQQIGGQLEKSLSIIRSRKLRVAIGISKMI</sequence>
<accession>A0A068VAI4</accession>
<dbReference type="Gramene" id="CDP17589">
    <property type="protein sequence ID" value="CDP17589"/>
    <property type="gene ID" value="GSCOC_T00005091001"/>
</dbReference>
<organism evidence="2 3">
    <name type="scientific">Coffea canephora</name>
    <name type="common">Robusta coffee</name>
    <dbReference type="NCBI Taxonomy" id="49390"/>
    <lineage>
        <taxon>Eukaryota</taxon>
        <taxon>Viridiplantae</taxon>
        <taxon>Streptophyta</taxon>
        <taxon>Embryophyta</taxon>
        <taxon>Tracheophyta</taxon>
        <taxon>Spermatophyta</taxon>
        <taxon>Magnoliopsida</taxon>
        <taxon>eudicotyledons</taxon>
        <taxon>Gunneridae</taxon>
        <taxon>Pentapetalae</taxon>
        <taxon>asterids</taxon>
        <taxon>lamiids</taxon>
        <taxon>Gentianales</taxon>
        <taxon>Rubiaceae</taxon>
        <taxon>Ixoroideae</taxon>
        <taxon>Gardenieae complex</taxon>
        <taxon>Bertiereae - Coffeeae clade</taxon>
        <taxon>Coffeeae</taxon>
        <taxon>Coffea</taxon>
    </lineage>
</organism>
<dbReference type="InParanoid" id="A0A068VAI4"/>
<dbReference type="GO" id="GO:0003700">
    <property type="term" value="F:DNA-binding transcription factor activity"/>
    <property type="evidence" value="ECO:0007669"/>
    <property type="project" value="InterPro"/>
</dbReference>
<dbReference type="EMBL" id="HG739253">
    <property type="protein sequence ID" value="CDP17589.1"/>
    <property type="molecule type" value="Genomic_DNA"/>
</dbReference>
<reference evidence="3" key="1">
    <citation type="journal article" date="2014" name="Science">
        <title>The coffee genome provides insight into the convergent evolution of caffeine biosynthesis.</title>
        <authorList>
            <person name="Denoeud F."/>
            <person name="Carretero-Paulet L."/>
            <person name="Dereeper A."/>
            <person name="Droc G."/>
            <person name="Guyot R."/>
            <person name="Pietrella M."/>
            <person name="Zheng C."/>
            <person name="Alberti A."/>
            <person name="Anthony F."/>
            <person name="Aprea G."/>
            <person name="Aury J.M."/>
            <person name="Bento P."/>
            <person name="Bernard M."/>
            <person name="Bocs S."/>
            <person name="Campa C."/>
            <person name="Cenci A."/>
            <person name="Combes M.C."/>
            <person name="Crouzillat D."/>
            <person name="Da Silva C."/>
            <person name="Daddiego L."/>
            <person name="De Bellis F."/>
            <person name="Dussert S."/>
            <person name="Garsmeur O."/>
            <person name="Gayraud T."/>
            <person name="Guignon V."/>
            <person name="Jahn K."/>
            <person name="Jamilloux V."/>
            <person name="Joet T."/>
            <person name="Labadie K."/>
            <person name="Lan T."/>
            <person name="Leclercq J."/>
            <person name="Lepelley M."/>
            <person name="Leroy T."/>
            <person name="Li L.T."/>
            <person name="Librado P."/>
            <person name="Lopez L."/>
            <person name="Munoz A."/>
            <person name="Noel B."/>
            <person name="Pallavicini A."/>
            <person name="Perrotta G."/>
            <person name="Poncet V."/>
            <person name="Pot D."/>
            <person name="Priyono X."/>
            <person name="Rigoreau M."/>
            <person name="Rouard M."/>
            <person name="Rozas J."/>
            <person name="Tranchant-Dubreuil C."/>
            <person name="VanBuren R."/>
            <person name="Zhang Q."/>
            <person name="Andrade A.C."/>
            <person name="Argout X."/>
            <person name="Bertrand B."/>
            <person name="de Kochko A."/>
            <person name="Graziosi G."/>
            <person name="Henry R.J."/>
            <person name="Jayarama X."/>
            <person name="Ming R."/>
            <person name="Nagai C."/>
            <person name="Rounsley S."/>
            <person name="Sankoff D."/>
            <person name="Giuliano G."/>
            <person name="Albert V.A."/>
            <person name="Wincker P."/>
            <person name="Lashermes P."/>
        </authorList>
    </citation>
    <scope>NUCLEOTIDE SEQUENCE [LARGE SCALE GENOMIC DNA]</scope>
    <source>
        <strain evidence="3">cv. DH200-94</strain>
    </source>
</reference>